<dbReference type="AlphaFoldDB" id="A0A0S2K3C7"/>
<sequence length="187" mass="20320">MKKLILTAAFLGALSTTASAAEYVIDTKGAHAFINFKTSHLGVSWLTGRFNTFEGSFNYDGKSYDNAQIEVNIDTTSIDSNHAERDKHLRGGDFLNVGKFPTAKFVSSKIIDKGNGKLEVKGAFTLHGTTKNIVIDAQKIGEGKDPWGGYRAGFSGTTEIRLADYGMKEVLGPTTVMLDLHVEGIRK</sequence>
<dbReference type="STRING" id="161398.PP2015_2232"/>
<feature type="domain" description="Lipid/polyisoprenoid-binding YceI-like" evidence="2">
    <location>
        <begin position="22"/>
        <end position="185"/>
    </location>
</feature>
<evidence type="ECO:0000259" key="2">
    <source>
        <dbReference type="SMART" id="SM00867"/>
    </source>
</evidence>
<dbReference type="OrthoDB" id="9811006at2"/>
<accession>A0A0S2K3C7</accession>
<evidence type="ECO:0000256" key="1">
    <source>
        <dbReference type="SAM" id="SignalP"/>
    </source>
</evidence>
<name>A0A0S2K3C7_9GAMM</name>
<dbReference type="InterPro" id="IPR007372">
    <property type="entry name" value="Lipid/polyisoprenoid-bd_YceI"/>
</dbReference>
<protein>
    <submittedName>
        <fullName evidence="3">YceI</fullName>
    </submittedName>
</protein>
<keyword evidence="1" id="KW-0732">Signal</keyword>
<dbReference type="Pfam" id="PF04264">
    <property type="entry name" value="YceI"/>
    <property type="match status" value="1"/>
</dbReference>
<dbReference type="Gene3D" id="2.40.128.110">
    <property type="entry name" value="Lipid/polyisoprenoid-binding, YceI-like"/>
    <property type="match status" value="1"/>
</dbReference>
<dbReference type="EMBL" id="CP013187">
    <property type="protein sequence ID" value="ALO42729.1"/>
    <property type="molecule type" value="Genomic_DNA"/>
</dbReference>
<dbReference type="PATRIC" id="fig|161398.10.peg.2271"/>
<dbReference type="SUPFAM" id="SSF101874">
    <property type="entry name" value="YceI-like"/>
    <property type="match status" value="1"/>
</dbReference>
<evidence type="ECO:0000313" key="3">
    <source>
        <dbReference type="EMBL" id="ALO42729.1"/>
    </source>
</evidence>
<feature type="chain" id="PRO_5006601034" evidence="1">
    <location>
        <begin position="21"/>
        <end position="187"/>
    </location>
</feature>
<gene>
    <name evidence="3" type="ORF">PP2015_2232</name>
</gene>
<dbReference type="SMART" id="SM00867">
    <property type="entry name" value="YceI"/>
    <property type="match status" value="1"/>
</dbReference>
<dbReference type="InterPro" id="IPR036761">
    <property type="entry name" value="TTHA0802/YceI-like_sf"/>
</dbReference>
<evidence type="ECO:0000313" key="4">
    <source>
        <dbReference type="Proteomes" id="UP000061457"/>
    </source>
</evidence>
<dbReference type="KEGG" id="pphe:PP2015_2232"/>
<feature type="signal peptide" evidence="1">
    <location>
        <begin position="1"/>
        <end position="20"/>
    </location>
</feature>
<keyword evidence="4" id="KW-1185">Reference proteome</keyword>
<dbReference type="PANTHER" id="PTHR34406:SF1">
    <property type="entry name" value="PROTEIN YCEI"/>
    <property type="match status" value="1"/>
</dbReference>
<dbReference type="RefSeq" id="WP_058030438.1">
    <property type="nucleotide sequence ID" value="NZ_CP013187.1"/>
</dbReference>
<dbReference type="Proteomes" id="UP000061457">
    <property type="component" value="Chromosome I"/>
</dbReference>
<reference evidence="3 4" key="1">
    <citation type="submission" date="2015-11" db="EMBL/GenBank/DDBJ databases">
        <authorList>
            <person name="Zhang Y."/>
            <person name="Guo Z."/>
        </authorList>
    </citation>
    <scope>NUCLEOTIDE SEQUENCE [LARGE SCALE GENOMIC DNA]</scope>
    <source>
        <strain evidence="3 4">KCTC 12086</strain>
    </source>
</reference>
<dbReference type="NCBIfam" id="NF002994">
    <property type="entry name" value="PRK03757.1"/>
    <property type="match status" value="1"/>
</dbReference>
<organism evidence="3 4">
    <name type="scientific">Pseudoalteromonas phenolica</name>
    <dbReference type="NCBI Taxonomy" id="161398"/>
    <lineage>
        <taxon>Bacteria</taxon>
        <taxon>Pseudomonadati</taxon>
        <taxon>Pseudomonadota</taxon>
        <taxon>Gammaproteobacteria</taxon>
        <taxon>Alteromonadales</taxon>
        <taxon>Pseudoalteromonadaceae</taxon>
        <taxon>Pseudoalteromonas</taxon>
    </lineage>
</organism>
<proteinExistence type="predicted"/>
<dbReference type="PANTHER" id="PTHR34406">
    <property type="entry name" value="PROTEIN YCEI"/>
    <property type="match status" value="1"/>
</dbReference>